<evidence type="ECO:0000313" key="8">
    <source>
        <dbReference type="Proteomes" id="UP000665025"/>
    </source>
</evidence>
<comment type="cofactor">
    <cofactor evidence="1 5">
        <name>pyridoxal 5'-phosphate</name>
        <dbReference type="ChEBI" id="CHEBI:597326"/>
    </cofactor>
</comment>
<dbReference type="InterPro" id="IPR039429">
    <property type="entry name" value="SHMT-like_dom"/>
</dbReference>
<dbReference type="HAMAP" id="MF_00051">
    <property type="entry name" value="SHMT"/>
    <property type="match status" value="1"/>
</dbReference>
<dbReference type="PIRSF" id="PIRSF000412">
    <property type="entry name" value="SHMT"/>
    <property type="match status" value="1"/>
</dbReference>
<keyword evidence="5" id="KW-0554">One-carbon metabolism</keyword>
<dbReference type="InterPro" id="IPR015424">
    <property type="entry name" value="PyrdxlP-dep_Trfase"/>
</dbReference>
<evidence type="ECO:0000256" key="2">
    <source>
        <dbReference type="ARBA" id="ARBA00022490"/>
    </source>
</evidence>
<evidence type="ECO:0000256" key="5">
    <source>
        <dbReference type="HAMAP-Rule" id="MF_00051"/>
    </source>
</evidence>
<keyword evidence="8" id="KW-1185">Reference proteome</keyword>
<feature type="domain" description="Serine hydroxymethyltransferase-like" evidence="6">
    <location>
        <begin position="18"/>
        <end position="402"/>
    </location>
</feature>
<protein>
    <recommendedName>
        <fullName evidence="5">Probable serine hydroxymethyltransferase</fullName>
        <shortName evidence="5">SHMT</shortName>
        <shortName evidence="5">Serine methylase</shortName>
        <ecNumber evidence="5">2.1.2.1</ecNumber>
    </recommendedName>
</protein>
<dbReference type="InterPro" id="IPR049943">
    <property type="entry name" value="Ser_HO-MeTrfase-like"/>
</dbReference>
<comment type="pathway">
    <text evidence="5">One-carbon metabolism; tetrahydrofolate interconversion.</text>
</comment>
<feature type="modified residue" description="N6-(pyridoxal phosphate)lysine" evidence="5">
    <location>
        <position position="238"/>
    </location>
</feature>
<evidence type="ECO:0000313" key="7">
    <source>
        <dbReference type="EMBL" id="QTL36671.1"/>
    </source>
</evidence>
<feature type="binding site" evidence="5">
    <location>
        <position position="130"/>
    </location>
    <ligand>
        <name>(6S)-5,6,7,8-tetrahydrofolate</name>
        <dbReference type="ChEBI" id="CHEBI:57453"/>
    </ligand>
</feature>
<keyword evidence="4 5" id="KW-0663">Pyridoxal phosphate</keyword>
<dbReference type="InterPro" id="IPR001085">
    <property type="entry name" value="Ser_HO-MeTrfase"/>
</dbReference>
<gene>
    <name evidence="5" type="primary">glyA</name>
    <name evidence="7" type="ORF">J5X90_06465</name>
</gene>
<dbReference type="NCBIfam" id="NF000586">
    <property type="entry name" value="PRK00011.1"/>
    <property type="match status" value="1"/>
</dbReference>
<dbReference type="SUPFAM" id="SSF53383">
    <property type="entry name" value="PLP-dependent transferases"/>
    <property type="match status" value="1"/>
</dbReference>
<dbReference type="PANTHER" id="PTHR11680">
    <property type="entry name" value="SERINE HYDROXYMETHYLTRANSFERASE"/>
    <property type="match status" value="1"/>
</dbReference>
<evidence type="ECO:0000256" key="3">
    <source>
        <dbReference type="ARBA" id="ARBA00022605"/>
    </source>
</evidence>
<dbReference type="Pfam" id="PF00464">
    <property type="entry name" value="SHMT"/>
    <property type="match status" value="1"/>
</dbReference>
<dbReference type="InterPro" id="IPR015422">
    <property type="entry name" value="PyrdxlP-dep_Trfase_small"/>
</dbReference>
<accession>A0ABX7V6Z0</accession>
<sequence>MASVSVSNTLTQGFAKLDELDPVLSSYLQAEHVRQSNTLSLVASSGGTDASVLAASAATIVNVTAEGYPGARYHSGCQYVDKVEALAIERAKTLFGASYANVQPHCASAANHIVMHAVLQPGDVILGMNLDEGGHLTHGAKVNVSGQLYTSYQYGLDAQERIDFAQVERLALAHRPKLIVCGTTSYSRHIDFKEFRRIADLVGAYLLADVTHIAGLVAAGEHESPVPYVDFTTMCTFKQLFGPRGGLILMGESMNKLAPDNKTPLYRAIQKSVFPTMQGSPATSIIAAKARIFDHLQSAEFKALAQRIKANATTLSNSLKAMGYDLVTGGTDNHIVLFRLPEHLPGYAVQQALDDCQIMVNKNRVPGDVRSPMIASGIRLGSNTVSLRNMGQYEMEQCAEMIHSIISSVQCVNDKEYELDPALRARVIENVESICRDFPLPYAK</sequence>
<dbReference type="Proteomes" id="UP000665025">
    <property type="component" value="Chromosome 1"/>
</dbReference>
<dbReference type="Gene3D" id="3.40.640.10">
    <property type="entry name" value="Type I PLP-dependent aspartate aminotransferase-like (Major domain)"/>
    <property type="match status" value="1"/>
</dbReference>
<reference evidence="7 8" key="1">
    <citation type="submission" date="2021-03" db="EMBL/GenBank/DDBJ databases">
        <title>Complete Genome of Pseudoalteromonas viridis Strain BBR56, a new biocontrol bacterial candidate.</title>
        <authorList>
            <person name="Handayani D.P."/>
            <person name="Isnansetyo A."/>
            <person name="Istiqomah I."/>
            <person name="Jumina J."/>
        </authorList>
    </citation>
    <scope>NUCLEOTIDE SEQUENCE [LARGE SCALE GENOMIC DNA]</scope>
    <source>
        <strain evidence="7 8">BBR56</strain>
    </source>
</reference>
<dbReference type="InterPro" id="IPR015421">
    <property type="entry name" value="PyrdxlP-dep_Trfase_major"/>
</dbReference>
<comment type="catalytic activity">
    <reaction evidence="5">
        <text>(6R)-5,10-methylene-5,6,7,8-tetrahydrofolate + glycine + H2O = (6S)-5,6,7,8-tetrahydrofolate + L-serine</text>
        <dbReference type="Rhea" id="RHEA:15481"/>
        <dbReference type="ChEBI" id="CHEBI:15377"/>
        <dbReference type="ChEBI" id="CHEBI:15636"/>
        <dbReference type="ChEBI" id="CHEBI:33384"/>
        <dbReference type="ChEBI" id="CHEBI:57305"/>
        <dbReference type="ChEBI" id="CHEBI:57453"/>
        <dbReference type="EC" id="2.1.2.1"/>
    </reaction>
</comment>
<evidence type="ECO:0000256" key="1">
    <source>
        <dbReference type="ARBA" id="ARBA00001933"/>
    </source>
</evidence>
<comment type="caution">
    <text evidence="5">Lacks conserved residue(s) required for the propagation of feature annotation.</text>
</comment>
<organism evidence="7 8">
    <name type="scientific">Pseudoalteromonas viridis</name>
    <dbReference type="NCBI Taxonomy" id="339617"/>
    <lineage>
        <taxon>Bacteria</taxon>
        <taxon>Pseudomonadati</taxon>
        <taxon>Pseudomonadota</taxon>
        <taxon>Gammaproteobacteria</taxon>
        <taxon>Alteromonadales</taxon>
        <taxon>Pseudoalteromonadaceae</taxon>
        <taxon>Pseudoalteromonas</taxon>
    </lineage>
</organism>
<comment type="subcellular location">
    <subcellularLocation>
        <location evidence="5">Cytoplasm</location>
    </subcellularLocation>
</comment>
<dbReference type="EC" id="2.1.2.1" evidence="5"/>
<name>A0ABX7V6Z0_9GAMM</name>
<comment type="subunit">
    <text evidence="5">Homodimer.</text>
</comment>
<dbReference type="EMBL" id="CP072425">
    <property type="protein sequence ID" value="QTL36671.1"/>
    <property type="molecule type" value="Genomic_DNA"/>
</dbReference>
<comment type="function">
    <text evidence="5">Catalyzes the reversible interconversion of serine and glycine with tetrahydrofolate (THF) serving as the one-carbon carrier. This reaction serves as the major source of one-carbon groups required for the biosynthesis of purines, thymidylate, methionine, and other important biomolecules.</text>
</comment>
<comment type="similarity">
    <text evidence="5">Belongs to the SHMT family.</text>
</comment>
<keyword evidence="2 5" id="KW-0963">Cytoplasm</keyword>
<dbReference type="PANTHER" id="PTHR11680:SF50">
    <property type="entry name" value="SERINE HYDROXYMETHYLTRANSFERASE"/>
    <property type="match status" value="1"/>
</dbReference>
<keyword evidence="3" id="KW-0028">Amino-acid biosynthesis</keyword>
<dbReference type="RefSeq" id="WP_209053156.1">
    <property type="nucleotide sequence ID" value="NZ_CP072425.1"/>
</dbReference>
<dbReference type="Gene3D" id="3.90.1150.10">
    <property type="entry name" value="Aspartate Aminotransferase, domain 1"/>
    <property type="match status" value="1"/>
</dbReference>
<proteinExistence type="inferred from homology"/>
<evidence type="ECO:0000256" key="4">
    <source>
        <dbReference type="ARBA" id="ARBA00022898"/>
    </source>
</evidence>
<feature type="binding site" evidence="5">
    <location>
        <begin position="134"/>
        <end position="136"/>
    </location>
    <ligand>
        <name>(6S)-5,6,7,8-tetrahydrofolate</name>
        <dbReference type="ChEBI" id="CHEBI:57453"/>
    </ligand>
</feature>
<evidence type="ECO:0000259" key="6">
    <source>
        <dbReference type="Pfam" id="PF00464"/>
    </source>
</evidence>
<keyword evidence="5" id="KW-0808">Transferase</keyword>
<dbReference type="CDD" id="cd00378">
    <property type="entry name" value="SHMT"/>
    <property type="match status" value="1"/>
</dbReference>